<evidence type="ECO:0000256" key="1">
    <source>
        <dbReference type="ARBA" id="ARBA00011028"/>
    </source>
</evidence>
<dbReference type="PROSITE" id="PS51318">
    <property type="entry name" value="TAT"/>
    <property type="match status" value="1"/>
</dbReference>
<feature type="compositionally biased region" description="Basic and acidic residues" evidence="4">
    <location>
        <begin position="136"/>
        <end position="187"/>
    </location>
</feature>
<feature type="region of interest" description="Disordered" evidence="4">
    <location>
        <begin position="136"/>
        <end position="191"/>
    </location>
</feature>
<dbReference type="GO" id="GO:0046872">
    <property type="term" value="F:metal ion binding"/>
    <property type="evidence" value="ECO:0007669"/>
    <property type="project" value="InterPro"/>
</dbReference>
<dbReference type="SUPFAM" id="SSF53807">
    <property type="entry name" value="Helical backbone' metal receptor"/>
    <property type="match status" value="1"/>
</dbReference>
<dbReference type="GO" id="GO:0030001">
    <property type="term" value="P:metal ion transport"/>
    <property type="evidence" value="ECO:0007669"/>
    <property type="project" value="InterPro"/>
</dbReference>
<dbReference type="Gene3D" id="3.40.50.1980">
    <property type="entry name" value="Nitrogenase molybdenum iron protein domain"/>
    <property type="match status" value="3"/>
</dbReference>
<evidence type="ECO:0000313" key="6">
    <source>
        <dbReference type="Proteomes" id="UP000199215"/>
    </source>
</evidence>
<dbReference type="InterPro" id="IPR006311">
    <property type="entry name" value="TAT_signal"/>
</dbReference>
<dbReference type="InterPro" id="IPR050492">
    <property type="entry name" value="Bact_metal-bind_prot9"/>
</dbReference>
<dbReference type="AlphaFoldDB" id="A0A1H6I555"/>
<dbReference type="PROSITE" id="PS51257">
    <property type="entry name" value="PROKAR_LIPOPROTEIN"/>
    <property type="match status" value="1"/>
</dbReference>
<reference evidence="5 6" key="1">
    <citation type="submission" date="2016-10" db="EMBL/GenBank/DDBJ databases">
        <authorList>
            <person name="de Groot N.N."/>
        </authorList>
    </citation>
    <scope>NUCLEOTIDE SEQUENCE [LARGE SCALE GENOMIC DNA]</scope>
    <source>
        <strain evidence="5 6">IBRC-M10418</strain>
    </source>
</reference>
<name>A0A1H6I555_9EURY</name>
<evidence type="ECO:0000256" key="3">
    <source>
        <dbReference type="ARBA" id="ARBA00022729"/>
    </source>
</evidence>
<evidence type="ECO:0000256" key="4">
    <source>
        <dbReference type="SAM" id="MobiDB-lite"/>
    </source>
</evidence>
<dbReference type="Pfam" id="PF01297">
    <property type="entry name" value="ZnuA"/>
    <property type="match status" value="1"/>
</dbReference>
<dbReference type="Proteomes" id="UP000199215">
    <property type="component" value="Unassembled WGS sequence"/>
</dbReference>
<gene>
    <name evidence="5" type="ORF">SAMN05192561_101937</name>
</gene>
<evidence type="ECO:0000313" key="5">
    <source>
        <dbReference type="EMBL" id="SEH42692.1"/>
    </source>
</evidence>
<dbReference type="STRING" id="1267564.SAMN05192561_101937"/>
<evidence type="ECO:0000256" key="2">
    <source>
        <dbReference type="ARBA" id="ARBA00022448"/>
    </source>
</evidence>
<keyword evidence="6" id="KW-1185">Reference proteome</keyword>
<accession>A0A1H6I555</accession>
<dbReference type="EMBL" id="FNWU01000001">
    <property type="protein sequence ID" value="SEH42692.1"/>
    <property type="molecule type" value="Genomic_DNA"/>
</dbReference>
<keyword evidence="3" id="KW-0732">Signal</keyword>
<dbReference type="RefSeq" id="WP_092814913.1">
    <property type="nucleotide sequence ID" value="NZ_FNWU01000001.1"/>
</dbReference>
<dbReference type="PANTHER" id="PTHR42953:SF3">
    <property type="entry name" value="HIGH-AFFINITY ZINC UPTAKE SYSTEM PROTEIN ZNUA"/>
    <property type="match status" value="1"/>
</dbReference>
<comment type="similarity">
    <text evidence="1">Belongs to the bacterial solute-binding protein 9 family.</text>
</comment>
<dbReference type="PANTHER" id="PTHR42953">
    <property type="entry name" value="HIGH-AFFINITY ZINC UPTAKE SYSTEM PROTEIN ZNUA-RELATED"/>
    <property type="match status" value="1"/>
</dbReference>
<organism evidence="5 6">
    <name type="scientific">Halopenitus malekzadehii</name>
    <dbReference type="NCBI Taxonomy" id="1267564"/>
    <lineage>
        <taxon>Archaea</taxon>
        <taxon>Methanobacteriati</taxon>
        <taxon>Methanobacteriota</taxon>
        <taxon>Stenosarchaea group</taxon>
        <taxon>Halobacteria</taxon>
        <taxon>Halobacteriales</taxon>
        <taxon>Haloferacaceae</taxon>
        <taxon>Halopenitus</taxon>
    </lineage>
</organism>
<protein>
    <submittedName>
        <fullName evidence="5">Zinc transport system substrate-binding protein</fullName>
    </submittedName>
</protein>
<sequence length="363" mass="39319">MTHTRRDLLTGAAGVLAASATAGCTGQLRQIAGERELEEGGYAAFFTLSDFASHVGGETFPIENPIPAGTMGHAYEAGPELATEVASHELFVYLDIEGFQNWALDAAATIERDYPEVELVDALDGIDLLAADEDHAHSDGEDHDVDGTHDESGTDHDETTDHDHDETTDHDHDETTDHGAAEREGVDPHYWTDPIRASRSVENVRAGLEAADPDTADAYAENAEAYRSRLEDVDRTFEEGLADRTHETVVLAGHNSYRYLADRYGFTVHSPQGVSPHAEPSQDEISATIDLVDREGIDVILADHFGSNDLANTIVRESTASEVREVSPAEGTTAEWNDRGWGYIEQLTEITLPALQAGLGVDG</sequence>
<proteinExistence type="inferred from homology"/>
<dbReference type="OrthoDB" id="50488at2157"/>
<dbReference type="InterPro" id="IPR006127">
    <property type="entry name" value="ZnuA-like"/>
</dbReference>
<keyword evidence="2" id="KW-0813">Transport</keyword>